<dbReference type="PANTHER" id="PTHR30273">
    <property type="entry name" value="PERIPLASMIC SIGNAL SENSOR AND SIGMA FACTOR ACTIVATOR FECR-RELATED"/>
    <property type="match status" value="1"/>
</dbReference>
<dbReference type="PANTHER" id="PTHR30273:SF2">
    <property type="entry name" value="PROTEIN FECR"/>
    <property type="match status" value="1"/>
</dbReference>
<dbReference type="Proteomes" id="UP000095332">
    <property type="component" value="Unassembled WGS sequence"/>
</dbReference>
<dbReference type="Proteomes" id="UP000471216">
    <property type="component" value="Unassembled WGS sequence"/>
</dbReference>
<proteinExistence type="predicted"/>
<evidence type="ECO:0000313" key="4">
    <source>
        <dbReference type="EMBL" id="MRY84080.1"/>
    </source>
</evidence>
<gene>
    <name evidence="3" type="ORF">ERS852560_04234</name>
    <name evidence="5" type="ORF">GKD54_04145</name>
    <name evidence="4" type="ORF">GKD58_07430</name>
</gene>
<evidence type="ECO:0000313" key="7">
    <source>
        <dbReference type="Proteomes" id="UP000450599"/>
    </source>
</evidence>
<dbReference type="PIRSF" id="PIRSF018266">
    <property type="entry name" value="FecR"/>
    <property type="match status" value="1"/>
</dbReference>
<dbReference type="FunFam" id="2.60.120.1440:FF:000001">
    <property type="entry name" value="Putative anti-sigma factor"/>
    <property type="match status" value="1"/>
</dbReference>
<evidence type="ECO:0000313" key="3">
    <source>
        <dbReference type="EMBL" id="CUQ56037.1"/>
    </source>
</evidence>
<dbReference type="InterPro" id="IPR032508">
    <property type="entry name" value="FecR_C"/>
</dbReference>
<reference evidence="3 6" key="1">
    <citation type="submission" date="2015-09" db="EMBL/GenBank/DDBJ databases">
        <authorList>
            <consortium name="Pathogen Informatics"/>
        </authorList>
    </citation>
    <scope>NUCLEOTIDE SEQUENCE [LARGE SCALE GENOMIC DNA]</scope>
    <source>
        <strain evidence="3 6">2789STDY5834948</strain>
    </source>
</reference>
<dbReference type="Pfam" id="PF04773">
    <property type="entry name" value="FecR"/>
    <property type="match status" value="1"/>
</dbReference>
<dbReference type="InterPro" id="IPR012373">
    <property type="entry name" value="Ferrdict_sens_TM"/>
</dbReference>
<reference evidence="7 8" key="2">
    <citation type="journal article" date="2019" name="Nat. Med.">
        <title>A library of human gut bacterial isolates paired with longitudinal multiomics data enables mechanistic microbiome research.</title>
        <authorList>
            <person name="Poyet M."/>
            <person name="Groussin M."/>
            <person name="Gibbons S.M."/>
            <person name="Avila-Pacheco J."/>
            <person name="Jiang X."/>
            <person name="Kearney S.M."/>
            <person name="Perrotta A.R."/>
            <person name="Berdy B."/>
            <person name="Zhao S."/>
            <person name="Lieberman T.D."/>
            <person name="Swanson P.K."/>
            <person name="Smith M."/>
            <person name="Roesemann S."/>
            <person name="Alexander J.E."/>
            <person name="Rich S.A."/>
            <person name="Livny J."/>
            <person name="Vlamakis H."/>
            <person name="Clish C."/>
            <person name="Bullock K."/>
            <person name="Deik A."/>
            <person name="Scott J."/>
            <person name="Pierce K.A."/>
            <person name="Xavier R.J."/>
            <person name="Alm E.J."/>
        </authorList>
    </citation>
    <scope>NUCLEOTIDE SEQUENCE [LARGE SCALE GENOMIC DNA]</scope>
    <source>
        <strain evidence="5 8">BIOML-A10</strain>
        <strain evidence="4 7">BIOML-A11</strain>
    </source>
</reference>
<accession>A0A174XI06</accession>
<feature type="domain" description="Protein FecR C-terminal" evidence="2">
    <location>
        <begin position="239"/>
        <end position="306"/>
    </location>
</feature>
<organism evidence="3 6">
    <name type="scientific">Parabacteroides distasonis</name>
    <dbReference type="NCBI Taxonomy" id="823"/>
    <lineage>
        <taxon>Bacteria</taxon>
        <taxon>Pseudomonadati</taxon>
        <taxon>Bacteroidota</taxon>
        <taxon>Bacteroidia</taxon>
        <taxon>Bacteroidales</taxon>
        <taxon>Tannerellaceae</taxon>
        <taxon>Parabacteroides</taxon>
    </lineage>
</organism>
<sequence length="310" mass="36359">MEQLLQRYIRGKVSEEERLKVVSWLDESPDNMREFLALRKLYDISLWHTDTEQKTLHKKFIPTIRRIAIETLKIAAIFLIGIFVTKQFVEQKKVEDIQIQTIHVPTGQRAELTLADGTHVWLNSRSTLKFPNKFGTNKRNVELNGEGYFSVHHDKKRPFTVQTEKYAIHVLGTEFNVKAYHNSPLFETALLNGSVEISSLTMPKRLRLKPNEMAIASQEGLNTSHIPDYNYFKWKEGLFCFEDESIQSLIEKLQLYYDIKIDVQRPSLLQYRYSGKFRIKDGIDHVLKVLQLKHKFTYTKNEETNLIVIK</sequence>
<dbReference type="Gene3D" id="2.60.120.1440">
    <property type="match status" value="1"/>
</dbReference>
<name>A0A174XI06_PARDI</name>
<dbReference type="EMBL" id="CZBM01000027">
    <property type="protein sequence ID" value="CUQ56037.1"/>
    <property type="molecule type" value="Genomic_DNA"/>
</dbReference>
<dbReference type="AlphaFoldDB" id="A0A174XI06"/>
<evidence type="ECO:0000313" key="6">
    <source>
        <dbReference type="Proteomes" id="UP000095332"/>
    </source>
</evidence>
<dbReference type="Pfam" id="PF16344">
    <property type="entry name" value="FecR_C"/>
    <property type="match status" value="1"/>
</dbReference>
<dbReference type="Proteomes" id="UP000450599">
    <property type="component" value="Unassembled WGS sequence"/>
</dbReference>
<feature type="domain" description="FecR protein" evidence="1">
    <location>
        <begin position="101"/>
        <end position="196"/>
    </location>
</feature>
<evidence type="ECO:0000259" key="2">
    <source>
        <dbReference type="Pfam" id="PF16344"/>
    </source>
</evidence>
<protein>
    <submittedName>
        <fullName evidence="4">DUF4974 domain-containing protein</fullName>
    </submittedName>
    <submittedName>
        <fullName evidence="3">Fec operon regulator FecR</fullName>
    </submittedName>
</protein>
<evidence type="ECO:0000313" key="8">
    <source>
        <dbReference type="Proteomes" id="UP000471216"/>
    </source>
</evidence>
<evidence type="ECO:0000259" key="1">
    <source>
        <dbReference type="Pfam" id="PF04773"/>
    </source>
</evidence>
<dbReference type="EMBL" id="WKMW01000005">
    <property type="protein sequence ID" value="MRY84080.1"/>
    <property type="molecule type" value="Genomic_DNA"/>
</dbReference>
<evidence type="ECO:0000313" key="5">
    <source>
        <dbReference type="EMBL" id="MRZ05421.1"/>
    </source>
</evidence>
<dbReference type="EMBL" id="WKMX01000003">
    <property type="protein sequence ID" value="MRZ05421.1"/>
    <property type="molecule type" value="Genomic_DNA"/>
</dbReference>
<dbReference type="GO" id="GO:0016989">
    <property type="term" value="F:sigma factor antagonist activity"/>
    <property type="evidence" value="ECO:0007669"/>
    <property type="project" value="TreeGrafter"/>
</dbReference>
<dbReference type="RefSeq" id="WP_005867294.1">
    <property type="nucleotide sequence ID" value="NZ_AP019729.1"/>
</dbReference>
<dbReference type="InterPro" id="IPR006860">
    <property type="entry name" value="FecR"/>
</dbReference>
<dbReference type="Gene3D" id="3.55.50.30">
    <property type="match status" value="1"/>
</dbReference>